<dbReference type="AlphaFoldDB" id="A0A8T2RFX3"/>
<dbReference type="InterPro" id="IPR001878">
    <property type="entry name" value="Znf_CCHC"/>
</dbReference>
<dbReference type="EMBL" id="CM035432">
    <property type="protein sequence ID" value="KAH7294811.1"/>
    <property type="molecule type" value="Genomic_DNA"/>
</dbReference>
<evidence type="ECO:0000256" key="4">
    <source>
        <dbReference type="PROSITE-ProRule" id="PRU00047"/>
    </source>
</evidence>
<gene>
    <name evidence="8" type="ORF">KP509_27G020200</name>
</gene>
<proteinExistence type="predicted"/>
<evidence type="ECO:0000259" key="7">
    <source>
        <dbReference type="PROSITE" id="PS51999"/>
    </source>
</evidence>
<evidence type="ECO:0000313" key="9">
    <source>
        <dbReference type="Proteomes" id="UP000825935"/>
    </source>
</evidence>
<dbReference type="GO" id="GO:0008270">
    <property type="term" value="F:zinc ion binding"/>
    <property type="evidence" value="ECO:0007669"/>
    <property type="project" value="UniProtKB-KW"/>
</dbReference>
<evidence type="ECO:0000259" key="6">
    <source>
        <dbReference type="PROSITE" id="PS50158"/>
    </source>
</evidence>
<dbReference type="GO" id="GO:0003676">
    <property type="term" value="F:nucleic acid binding"/>
    <property type="evidence" value="ECO:0007669"/>
    <property type="project" value="InterPro"/>
</dbReference>
<dbReference type="Pfam" id="PF06839">
    <property type="entry name" value="Zn_ribbon_GRF"/>
    <property type="match status" value="2"/>
</dbReference>
<dbReference type="SUPFAM" id="SSF57756">
    <property type="entry name" value="Retrovirus zinc finger-like domains"/>
    <property type="match status" value="3"/>
</dbReference>
<organism evidence="8 9">
    <name type="scientific">Ceratopteris richardii</name>
    <name type="common">Triangle waterfern</name>
    <dbReference type="NCBI Taxonomy" id="49495"/>
    <lineage>
        <taxon>Eukaryota</taxon>
        <taxon>Viridiplantae</taxon>
        <taxon>Streptophyta</taxon>
        <taxon>Embryophyta</taxon>
        <taxon>Tracheophyta</taxon>
        <taxon>Polypodiopsida</taxon>
        <taxon>Polypodiidae</taxon>
        <taxon>Polypodiales</taxon>
        <taxon>Pteridineae</taxon>
        <taxon>Pteridaceae</taxon>
        <taxon>Parkerioideae</taxon>
        <taxon>Ceratopteris</taxon>
    </lineage>
</organism>
<feature type="domain" description="CCHC-type" evidence="6">
    <location>
        <begin position="436"/>
        <end position="450"/>
    </location>
</feature>
<dbReference type="OMA" id="QENHWAR"/>
<dbReference type="PANTHER" id="PTHR33680:SF1">
    <property type="entry name" value="OS05G0489500 PROTEIN"/>
    <property type="match status" value="1"/>
</dbReference>
<evidence type="ECO:0000256" key="1">
    <source>
        <dbReference type="ARBA" id="ARBA00022723"/>
    </source>
</evidence>
<dbReference type="Proteomes" id="UP000825935">
    <property type="component" value="Chromosome 27"/>
</dbReference>
<feature type="compositionally biased region" description="Basic and acidic residues" evidence="5">
    <location>
        <begin position="71"/>
        <end position="91"/>
    </location>
</feature>
<dbReference type="Gene3D" id="4.10.60.10">
    <property type="entry name" value="Zinc finger, CCHC-type"/>
    <property type="match status" value="5"/>
</dbReference>
<dbReference type="OrthoDB" id="5418639at2759"/>
<keyword evidence="2 4" id="KW-0863">Zinc-finger</keyword>
<comment type="caution">
    <text evidence="8">The sequence shown here is derived from an EMBL/GenBank/DDBJ whole genome shotgun (WGS) entry which is preliminary data.</text>
</comment>
<evidence type="ECO:0000313" key="8">
    <source>
        <dbReference type="EMBL" id="KAH7294811.1"/>
    </source>
</evidence>
<dbReference type="PROSITE" id="PS50158">
    <property type="entry name" value="ZF_CCHC"/>
    <property type="match status" value="5"/>
</dbReference>
<dbReference type="Pfam" id="PF00098">
    <property type="entry name" value="zf-CCHC"/>
    <property type="match status" value="5"/>
</dbReference>
<protein>
    <submittedName>
        <fullName evidence="8">Uncharacterized protein</fullName>
    </submittedName>
</protein>
<dbReference type="PROSITE" id="PS51999">
    <property type="entry name" value="ZF_GRF"/>
    <property type="match status" value="2"/>
</dbReference>
<feature type="domain" description="CCHC-type" evidence="6">
    <location>
        <begin position="148"/>
        <end position="162"/>
    </location>
</feature>
<evidence type="ECO:0000256" key="2">
    <source>
        <dbReference type="ARBA" id="ARBA00022771"/>
    </source>
</evidence>
<feature type="domain" description="GRF-type" evidence="7">
    <location>
        <begin position="255"/>
        <end position="298"/>
    </location>
</feature>
<keyword evidence="3" id="KW-0862">Zinc</keyword>
<keyword evidence="1" id="KW-0479">Metal-binding</keyword>
<dbReference type="SMART" id="SM00343">
    <property type="entry name" value="ZnF_C2HC"/>
    <property type="match status" value="5"/>
</dbReference>
<reference evidence="8 9" key="1">
    <citation type="submission" date="2021-08" db="EMBL/GenBank/DDBJ databases">
        <title>WGS assembly of Ceratopteris richardii.</title>
        <authorList>
            <person name="Marchant D.B."/>
            <person name="Chen G."/>
            <person name="Jenkins J."/>
            <person name="Shu S."/>
            <person name="Leebens-Mack J."/>
            <person name="Grimwood J."/>
            <person name="Schmutz J."/>
            <person name="Soltis P."/>
            <person name="Soltis D."/>
            <person name="Chen Z.-H."/>
        </authorList>
    </citation>
    <scope>NUCLEOTIDE SEQUENCE [LARGE SCALE GENOMIC DNA]</scope>
    <source>
        <strain evidence="8">Whitten #5841</strain>
        <tissue evidence="8">Leaf</tissue>
    </source>
</reference>
<dbReference type="InterPro" id="IPR036875">
    <property type="entry name" value="Znf_CCHC_sf"/>
</dbReference>
<dbReference type="InterPro" id="IPR010666">
    <property type="entry name" value="Znf_GRF"/>
</dbReference>
<name>A0A8T2RFX3_CERRI</name>
<evidence type="ECO:0000256" key="3">
    <source>
        <dbReference type="ARBA" id="ARBA00022833"/>
    </source>
</evidence>
<accession>A0A8T2RFX3</accession>
<feature type="domain" description="GRF-type" evidence="7">
    <location>
        <begin position="189"/>
        <end position="232"/>
    </location>
</feature>
<feature type="domain" description="CCHC-type" evidence="6">
    <location>
        <begin position="327"/>
        <end position="340"/>
    </location>
</feature>
<dbReference type="PANTHER" id="PTHR33680">
    <property type="entry name" value="OS07G0190500 PROTEIN"/>
    <property type="match status" value="1"/>
</dbReference>
<sequence>MDVFDSHCEEDAEFLHAVAAAEASSGNRMSARVAVQDRESRLDNLRQDNVYVEPAESVSSSFPGSQAGVHSRQEQAVDVREISSKRSKVEPEGEYMAALRGTHSETWQAMSSKMRPESNSRYGASSFPPSLVTGFDNSGSQGGSNAPCFLCGEKGHWMRDCPTKSINANSWRPESTNVSGQAEVPEKGCPCGGGICRVLTANTEKNAGRQFYRCPLRQEEGQCGFFEWCDSSTTTSYGTLKDSRDGQKVHSEFPCPCGAGPCITLTAKTEKNMGRQFYRCPLNQGEGSCGFFKWCDEALPASSATPAYGGSPFKERAPISNVTTGQCYKCGKDGHWAKDCSFTAQNTPPKGFPITAQSIPASGTTGSCFKCGQEGHWARDCQNQQSGLLSKASAGFDRHRTDANSSTGLPNVGGFGNAGAIHQTTGAFGTMNSDTCFKCGSQGHWSKDCPAMRSGSYGGVQSQGLYSGRSTGSSKSCFKCGGQGHWANECRPYGKG</sequence>
<keyword evidence="9" id="KW-1185">Reference proteome</keyword>
<feature type="domain" description="CCHC-type" evidence="6">
    <location>
        <begin position="477"/>
        <end position="491"/>
    </location>
</feature>
<feature type="region of interest" description="Disordered" evidence="5">
    <location>
        <begin position="57"/>
        <end position="93"/>
    </location>
</feature>
<feature type="domain" description="CCHC-type" evidence="6">
    <location>
        <begin position="368"/>
        <end position="383"/>
    </location>
</feature>
<evidence type="ECO:0000256" key="5">
    <source>
        <dbReference type="SAM" id="MobiDB-lite"/>
    </source>
</evidence>